<dbReference type="Gene3D" id="3.40.50.12780">
    <property type="entry name" value="N-terminal domain of ligase-like"/>
    <property type="match status" value="1"/>
</dbReference>
<dbReference type="SUPFAM" id="SSF56801">
    <property type="entry name" value="Acetyl-CoA synthetase-like"/>
    <property type="match status" value="1"/>
</dbReference>
<sequence>MDIILSTLPEDRIVLVGAELQPLECQATGVEFVRIGDTLRAGDKSSLHTVTVCSGPSATSLAYVMFTSGSTGMPKGVMVEHRGI</sequence>
<dbReference type="HOGENOM" id="CLU_2533748_0_0_1"/>
<reference evidence="4 5" key="1">
    <citation type="journal article" date="2010" name="Genome Biol.">
        <title>A first genome assembly of the barley fungal pathogen Pyrenophora teres f. teres.</title>
        <authorList>
            <person name="Ellwood S.R."/>
            <person name="Liu Z."/>
            <person name="Syme R.A."/>
            <person name="Lai Z."/>
            <person name="Hane J.K."/>
            <person name="Keiper F."/>
            <person name="Moffat C.S."/>
            <person name="Oliver R.P."/>
            <person name="Friesen T.L."/>
        </authorList>
    </citation>
    <scope>NUCLEOTIDE SEQUENCE [LARGE SCALE GENOMIC DNA]</scope>
    <source>
        <strain evidence="4 5">0-1</strain>
    </source>
</reference>
<evidence type="ECO:0000313" key="4">
    <source>
        <dbReference type="EMBL" id="EFQ95014.1"/>
    </source>
</evidence>
<protein>
    <recommendedName>
        <fullName evidence="3">AMP-dependent synthetase/ligase domain-containing protein</fullName>
    </recommendedName>
</protein>
<feature type="domain" description="AMP-dependent synthetase/ligase" evidence="3">
    <location>
        <begin position="51"/>
        <end position="84"/>
    </location>
</feature>
<dbReference type="InterPro" id="IPR020845">
    <property type="entry name" value="AMP-binding_CS"/>
</dbReference>
<dbReference type="KEGG" id="pte:PTT_07118"/>
<feature type="non-terminal residue" evidence="4">
    <location>
        <position position="84"/>
    </location>
</feature>
<dbReference type="OrthoDB" id="416786at2759"/>
<dbReference type="PANTHER" id="PTHR45527">
    <property type="entry name" value="NONRIBOSOMAL PEPTIDE SYNTHETASE"/>
    <property type="match status" value="1"/>
</dbReference>
<dbReference type="PANTHER" id="PTHR45527:SF1">
    <property type="entry name" value="FATTY ACID SYNTHASE"/>
    <property type="match status" value="1"/>
</dbReference>
<keyword evidence="1" id="KW-0596">Phosphopantetheine</keyword>
<dbReference type="EMBL" id="GL532998">
    <property type="protein sequence ID" value="EFQ95014.1"/>
    <property type="molecule type" value="Genomic_DNA"/>
</dbReference>
<keyword evidence="5" id="KW-1185">Reference proteome</keyword>
<dbReference type="InterPro" id="IPR042099">
    <property type="entry name" value="ANL_N_sf"/>
</dbReference>
<dbReference type="PRINTS" id="PR00154">
    <property type="entry name" value="AMPBINDING"/>
</dbReference>
<dbReference type="GO" id="GO:0044550">
    <property type="term" value="P:secondary metabolite biosynthetic process"/>
    <property type="evidence" value="ECO:0007669"/>
    <property type="project" value="TreeGrafter"/>
</dbReference>
<proteinExistence type="predicted"/>
<gene>
    <name evidence="4" type="ORF">PTT_07118</name>
</gene>
<dbReference type="InterPro" id="IPR000873">
    <property type="entry name" value="AMP-dep_synth/lig_dom"/>
</dbReference>
<evidence type="ECO:0000256" key="1">
    <source>
        <dbReference type="ARBA" id="ARBA00022450"/>
    </source>
</evidence>
<dbReference type="PROSITE" id="PS00455">
    <property type="entry name" value="AMP_BINDING"/>
    <property type="match status" value="1"/>
</dbReference>
<evidence type="ECO:0000256" key="2">
    <source>
        <dbReference type="ARBA" id="ARBA00022553"/>
    </source>
</evidence>
<accession>E3RGY5</accession>
<dbReference type="STRING" id="861557.E3RGY5"/>
<evidence type="ECO:0000313" key="5">
    <source>
        <dbReference type="Proteomes" id="UP000001067"/>
    </source>
</evidence>
<organism evidence="5">
    <name type="scientific">Pyrenophora teres f. teres (strain 0-1)</name>
    <name type="common">Barley net blotch fungus</name>
    <name type="synonym">Drechslera teres f. teres</name>
    <dbReference type="NCBI Taxonomy" id="861557"/>
    <lineage>
        <taxon>Eukaryota</taxon>
        <taxon>Fungi</taxon>
        <taxon>Dikarya</taxon>
        <taxon>Ascomycota</taxon>
        <taxon>Pezizomycotina</taxon>
        <taxon>Dothideomycetes</taxon>
        <taxon>Pleosporomycetidae</taxon>
        <taxon>Pleosporales</taxon>
        <taxon>Pleosporineae</taxon>
        <taxon>Pleosporaceae</taxon>
        <taxon>Pyrenophora</taxon>
    </lineage>
</organism>
<dbReference type="InterPro" id="IPR020459">
    <property type="entry name" value="AMP-binding"/>
</dbReference>
<keyword evidence="2" id="KW-0597">Phosphoprotein</keyword>
<dbReference type="GO" id="GO:0005737">
    <property type="term" value="C:cytoplasm"/>
    <property type="evidence" value="ECO:0007669"/>
    <property type="project" value="TreeGrafter"/>
</dbReference>
<dbReference type="Proteomes" id="UP000001067">
    <property type="component" value="Unassembled WGS sequence"/>
</dbReference>
<dbReference type="Pfam" id="PF00501">
    <property type="entry name" value="AMP-binding"/>
    <property type="match status" value="1"/>
</dbReference>
<evidence type="ECO:0000259" key="3">
    <source>
        <dbReference type="Pfam" id="PF00501"/>
    </source>
</evidence>
<dbReference type="AlphaFoldDB" id="E3RGY5"/>
<dbReference type="GO" id="GO:0031177">
    <property type="term" value="F:phosphopantetheine binding"/>
    <property type="evidence" value="ECO:0007669"/>
    <property type="project" value="TreeGrafter"/>
</dbReference>
<dbReference type="GO" id="GO:0043041">
    <property type="term" value="P:amino acid activation for nonribosomal peptide biosynthetic process"/>
    <property type="evidence" value="ECO:0007669"/>
    <property type="project" value="TreeGrafter"/>
</dbReference>
<name>E3RGY5_PYRTT</name>